<feature type="transmembrane region" description="Helical" evidence="1">
    <location>
        <begin position="71"/>
        <end position="88"/>
    </location>
</feature>
<keyword evidence="1" id="KW-1133">Transmembrane helix</keyword>
<dbReference type="EMBL" id="MAEL01000037">
    <property type="protein sequence ID" value="KAF1303821.1"/>
    <property type="molecule type" value="Genomic_DNA"/>
</dbReference>
<name>A0ABQ6YZY5_9ENTE</name>
<keyword evidence="1" id="KW-0812">Transmembrane</keyword>
<feature type="transmembrane region" description="Helical" evidence="1">
    <location>
        <begin position="7"/>
        <end position="26"/>
    </location>
</feature>
<dbReference type="InterPro" id="IPR010718">
    <property type="entry name" value="DUF1294"/>
</dbReference>
<dbReference type="PIRSF" id="PIRSF002599">
    <property type="entry name" value="Cold_shock_A"/>
    <property type="match status" value="1"/>
</dbReference>
<dbReference type="InterPro" id="IPR012156">
    <property type="entry name" value="Cold_shock_CspA"/>
</dbReference>
<evidence type="ECO:0008006" key="4">
    <source>
        <dbReference type="Google" id="ProtNLM"/>
    </source>
</evidence>
<organism evidence="2 3">
    <name type="scientific">Candidatus Enterococcus willemsii</name>
    <dbReference type="NCBI Taxonomy" id="1857215"/>
    <lineage>
        <taxon>Bacteria</taxon>
        <taxon>Bacillati</taxon>
        <taxon>Bacillota</taxon>
        <taxon>Bacilli</taxon>
        <taxon>Lactobacillales</taxon>
        <taxon>Enterococcaceae</taxon>
        <taxon>Enterococcus</taxon>
    </lineage>
</organism>
<protein>
    <recommendedName>
        <fullName evidence="4">DUF1294 domain-containing protein</fullName>
    </recommendedName>
</protein>
<keyword evidence="3" id="KW-1185">Reference proteome</keyword>
<sequence length="89" mass="10488">MNHLFDYGIILYLFLINTYVFLVMWYDKRQAERKKWRIPEARILMCGVLGGGLGGLLARSLFRHKTRKTKFLFCFLLGVVLDIVLLYLS</sequence>
<gene>
    <name evidence="2" type="ORF">BAU17_13575</name>
</gene>
<feature type="transmembrane region" description="Helical" evidence="1">
    <location>
        <begin position="41"/>
        <end position="59"/>
    </location>
</feature>
<reference evidence="2 3" key="1">
    <citation type="submission" date="2016-06" db="EMBL/GenBank/DDBJ databases">
        <title>Four novel species of enterococci isolated from chicken manure.</title>
        <authorList>
            <person name="Van Tyne D."/>
        </authorList>
    </citation>
    <scope>NUCLEOTIDE SEQUENCE [LARGE SCALE GENOMIC DNA]</scope>
    <source>
        <strain evidence="2 3">CU12B</strain>
    </source>
</reference>
<comment type="caution">
    <text evidence="2">The sequence shown here is derived from an EMBL/GenBank/DDBJ whole genome shotgun (WGS) entry which is preliminary data.</text>
</comment>
<dbReference type="Pfam" id="PF06961">
    <property type="entry name" value="DUF1294"/>
    <property type="match status" value="1"/>
</dbReference>
<proteinExistence type="predicted"/>
<evidence type="ECO:0000313" key="3">
    <source>
        <dbReference type="Proteomes" id="UP000782705"/>
    </source>
</evidence>
<accession>A0ABQ6YZY5</accession>
<evidence type="ECO:0000256" key="1">
    <source>
        <dbReference type="SAM" id="Phobius"/>
    </source>
</evidence>
<dbReference type="Proteomes" id="UP000782705">
    <property type="component" value="Unassembled WGS sequence"/>
</dbReference>
<evidence type="ECO:0000313" key="2">
    <source>
        <dbReference type="EMBL" id="KAF1303821.1"/>
    </source>
</evidence>
<keyword evidence="1" id="KW-0472">Membrane</keyword>
<dbReference type="RefSeq" id="WP_161902077.1">
    <property type="nucleotide sequence ID" value="NZ_MAEL01000037.1"/>
</dbReference>